<accession>A0ACC0JLN3</accession>
<keyword evidence="2" id="KW-1185">Reference proteome</keyword>
<organism evidence="1 2">
    <name type="scientific">Choristoneura fumiferana</name>
    <name type="common">Spruce budworm moth</name>
    <name type="synonym">Archips fumiferana</name>
    <dbReference type="NCBI Taxonomy" id="7141"/>
    <lineage>
        <taxon>Eukaryota</taxon>
        <taxon>Metazoa</taxon>
        <taxon>Ecdysozoa</taxon>
        <taxon>Arthropoda</taxon>
        <taxon>Hexapoda</taxon>
        <taxon>Insecta</taxon>
        <taxon>Pterygota</taxon>
        <taxon>Neoptera</taxon>
        <taxon>Endopterygota</taxon>
        <taxon>Lepidoptera</taxon>
        <taxon>Glossata</taxon>
        <taxon>Ditrysia</taxon>
        <taxon>Tortricoidea</taxon>
        <taxon>Tortricidae</taxon>
        <taxon>Tortricinae</taxon>
        <taxon>Choristoneura</taxon>
    </lineage>
</organism>
<dbReference type="Proteomes" id="UP001064048">
    <property type="component" value="Chromosome 11"/>
</dbReference>
<dbReference type="EMBL" id="CM046111">
    <property type="protein sequence ID" value="KAI8425043.1"/>
    <property type="molecule type" value="Genomic_DNA"/>
</dbReference>
<name>A0ACC0JLN3_CHOFU</name>
<sequence>MNNVPIERRLTYVEVVVTGSIRPTVIFSWKRTTVEIQYNWWQLSEVIIYHIRALGQYKPLPTTTTEEPTTTTELTTTTTKTTTRRWG</sequence>
<proteinExistence type="predicted"/>
<gene>
    <name evidence="1" type="ORF">MSG28_006919</name>
</gene>
<evidence type="ECO:0000313" key="2">
    <source>
        <dbReference type="Proteomes" id="UP001064048"/>
    </source>
</evidence>
<reference evidence="1 2" key="1">
    <citation type="journal article" date="2022" name="Genome Biol. Evol.">
        <title>The Spruce Budworm Genome: Reconstructing the Evolutionary History of Antifreeze Proteins.</title>
        <authorList>
            <person name="Beliveau C."/>
            <person name="Gagne P."/>
            <person name="Picq S."/>
            <person name="Vernygora O."/>
            <person name="Keeling C.I."/>
            <person name="Pinkney K."/>
            <person name="Doucet D."/>
            <person name="Wen F."/>
            <person name="Johnston J.S."/>
            <person name="Maaroufi H."/>
            <person name="Boyle B."/>
            <person name="Laroche J."/>
            <person name="Dewar K."/>
            <person name="Juretic N."/>
            <person name="Blackburn G."/>
            <person name="Nisole A."/>
            <person name="Brunet B."/>
            <person name="Brandao M."/>
            <person name="Lumley L."/>
            <person name="Duan J."/>
            <person name="Quan G."/>
            <person name="Lucarotti C.J."/>
            <person name="Roe A.D."/>
            <person name="Sperling F.A.H."/>
            <person name="Levesque R.C."/>
            <person name="Cusson M."/>
        </authorList>
    </citation>
    <scope>NUCLEOTIDE SEQUENCE [LARGE SCALE GENOMIC DNA]</scope>
    <source>
        <strain evidence="1">Glfc:IPQL:Cfum</strain>
    </source>
</reference>
<evidence type="ECO:0000313" key="1">
    <source>
        <dbReference type="EMBL" id="KAI8425043.1"/>
    </source>
</evidence>
<protein>
    <submittedName>
        <fullName evidence="1">Uncharacterized protein</fullName>
    </submittedName>
</protein>
<comment type="caution">
    <text evidence="1">The sequence shown here is derived from an EMBL/GenBank/DDBJ whole genome shotgun (WGS) entry which is preliminary data.</text>
</comment>